<proteinExistence type="predicted"/>
<dbReference type="Proteomes" id="UP000198847">
    <property type="component" value="Unassembled WGS sequence"/>
</dbReference>
<dbReference type="RefSeq" id="WP_245732311.1">
    <property type="nucleotide sequence ID" value="NZ_FODY01000010.1"/>
</dbReference>
<keyword evidence="3" id="KW-1185">Reference proteome</keyword>
<dbReference type="InterPro" id="IPR013976">
    <property type="entry name" value="HDOD"/>
</dbReference>
<evidence type="ECO:0000313" key="3">
    <source>
        <dbReference type="Proteomes" id="UP000198847"/>
    </source>
</evidence>
<dbReference type="InterPro" id="IPR001633">
    <property type="entry name" value="EAL_dom"/>
</dbReference>
<dbReference type="SUPFAM" id="SSF109604">
    <property type="entry name" value="HD-domain/PDEase-like"/>
    <property type="match status" value="1"/>
</dbReference>
<feature type="domain" description="HDOD" evidence="1">
    <location>
        <begin position="203"/>
        <end position="391"/>
    </location>
</feature>
<dbReference type="Gene3D" id="1.10.3210.10">
    <property type="entry name" value="Hypothetical protein af1432"/>
    <property type="match status" value="1"/>
</dbReference>
<dbReference type="PANTHER" id="PTHR33525">
    <property type="match status" value="1"/>
</dbReference>
<dbReference type="Pfam" id="PF08668">
    <property type="entry name" value="HDOD"/>
    <property type="match status" value="1"/>
</dbReference>
<dbReference type="PIRSF" id="PIRSF003180">
    <property type="entry name" value="DiGMPpdiest_YuxH"/>
    <property type="match status" value="1"/>
</dbReference>
<organism evidence="2 3">
    <name type="scientific">Propionispora vibrioides</name>
    <dbReference type="NCBI Taxonomy" id="112903"/>
    <lineage>
        <taxon>Bacteria</taxon>
        <taxon>Bacillati</taxon>
        <taxon>Bacillota</taxon>
        <taxon>Negativicutes</taxon>
        <taxon>Selenomonadales</taxon>
        <taxon>Sporomusaceae</taxon>
        <taxon>Propionispora</taxon>
    </lineage>
</organism>
<dbReference type="EMBL" id="FODY01000010">
    <property type="protein sequence ID" value="SEP08723.1"/>
    <property type="molecule type" value="Genomic_DNA"/>
</dbReference>
<dbReference type="Gene3D" id="3.20.20.450">
    <property type="entry name" value="EAL domain"/>
    <property type="match status" value="1"/>
</dbReference>
<protein>
    <submittedName>
        <fullName evidence="2">Diguanylate phosphodiesterase</fullName>
    </submittedName>
</protein>
<reference evidence="2 3" key="1">
    <citation type="submission" date="2016-10" db="EMBL/GenBank/DDBJ databases">
        <authorList>
            <person name="de Groot N.N."/>
        </authorList>
    </citation>
    <scope>NUCLEOTIDE SEQUENCE [LARGE SCALE GENOMIC DNA]</scope>
    <source>
        <strain evidence="2 3">DSM 13305</strain>
    </source>
</reference>
<dbReference type="SUPFAM" id="SSF141868">
    <property type="entry name" value="EAL domain-like"/>
    <property type="match status" value="1"/>
</dbReference>
<dbReference type="PROSITE" id="PS51833">
    <property type="entry name" value="HDOD"/>
    <property type="match status" value="1"/>
</dbReference>
<evidence type="ECO:0000259" key="1">
    <source>
        <dbReference type="PROSITE" id="PS51833"/>
    </source>
</evidence>
<dbReference type="Pfam" id="PF00563">
    <property type="entry name" value="EAL"/>
    <property type="match status" value="1"/>
</dbReference>
<accession>A0A1H8V0G9</accession>
<dbReference type="PANTHER" id="PTHR33525:SF4">
    <property type="entry name" value="CYCLIC DI-GMP PHOSPHODIESTERASE CDGJ"/>
    <property type="match status" value="1"/>
</dbReference>
<evidence type="ECO:0000313" key="2">
    <source>
        <dbReference type="EMBL" id="SEP08723.1"/>
    </source>
</evidence>
<dbReference type="STRING" id="112903.SAMN04490178_1106"/>
<dbReference type="InterPro" id="IPR052340">
    <property type="entry name" value="RNase_Y/CdgJ"/>
</dbReference>
<dbReference type="SMART" id="SM00052">
    <property type="entry name" value="EAL"/>
    <property type="match status" value="1"/>
</dbReference>
<gene>
    <name evidence="2" type="ORF">SAMN04490178_1106</name>
</gene>
<sequence>MMAQETEVHVARQPIFDCNQNVFGYELLFRSKVANAYDGTDGDHATNSVVANSFLLIGMENLTNGKKAFINFTANSLKNEIPSMLPKELIAVEILENIEPDQPVIAACQKLKQGGYCLVLDDFVFKPKFMPFVELADIIKVDFRLTPPDERKALLDRCKNYPIKFLAEKVETHADFQAALQMGYSYFQGYFFCKPVVLSSKDIPSYKINYLSILREINQPYLEFSQLEAIIKRDVSLSYNLLKFINSAFFGLSNKIQSLRQALTLLGQKELSKWASLMALKGMGNHKPGELILNSLVRARFAENLAGINLSKQQTSNAFLMGMLSHLDALLDRPLPEILKEIALDEEIKDALLSIKPNRLGLIYKLMQAYERGEWETISRFTRAMAIQEYQVSQSYQKALIWAHEFINTN</sequence>
<dbReference type="InterPro" id="IPR014408">
    <property type="entry name" value="dGMP_Pdiesterase_EAL/HD-GYP"/>
</dbReference>
<name>A0A1H8V0G9_9FIRM</name>
<dbReference type="AlphaFoldDB" id="A0A1H8V0G9"/>
<dbReference type="InterPro" id="IPR035919">
    <property type="entry name" value="EAL_sf"/>
</dbReference>